<evidence type="ECO:0000313" key="2">
    <source>
        <dbReference type="Proteomes" id="UP000242715"/>
    </source>
</evidence>
<sequence length="80" mass="8869">MVYNLLASPQEDNYSFPAYSFPAATDQTPYFEGLTSSISNAYFETENSNAGFPFETDQEGNSDYISFFNSDLASGDVYIS</sequence>
<dbReference type="Proteomes" id="UP000242715">
    <property type="component" value="Unassembled WGS sequence"/>
</dbReference>
<dbReference type="EMBL" id="DF973532">
    <property type="protein sequence ID" value="GAU33581.1"/>
    <property type="molecule type" value="Genomic_DNA"/>
</dbReference>
<evidence type="ECO:0000313" key="1">
    <source>
        <dbReference type="EMBL" id="GAU33581.1"/>
    </source>
</evidence>
<protein>
    <submittedName>
        <fullName evidence="1">Uncharacterized protein</fullName>
    </submittedName>
</protein>
<keyword evidence="2" id="KW-1185">Reference proteome</keyword>
<accession>A0A2Z6MQC6</accession>
<dbReference type="AlphaFoldDB" id="A0A2Z6MQC6"/>
<gene>
    <name evidence="1" type="ORF">TSUD_359590</name>
</gene>
<organism evidence="1 2">
    <name type="scientific">Trifolium subterraneum</name>
    <name type="common">Subterranean clover</name>
    <dbReference type="NCBI Taxonomy" id="3900"/>
    <lineage>
        <taxon>Eukaryota</taxon>
        <taxon>Viridiplantae</taxon>
        <taxon>Streptophyta</taxon>
        <taxon>Embryophyta</taxon>
        <taxon>Tracheophyta</taxon>
        <taxon>Spermatophyta</taxon>
        <taxon>Magnoliopsida</taxon>
        <taxon>eudicotyledons</taxon>
        <taxon>Gunneridae</taxon>
        <taxon>Pentapetalae</taxon>
        <taxon>rosids</taxon>
        <taxon>fabids</taxon>
        <taxon>Fabales</taxon>
        <taxon>Fabaceae</taxon>
        <taxon>Papilionoideae</taxon>
        <taxon>50 kb inversion clade</taxon>
        <taxon>NPAAA clade</taxon>
        <taxon>Hologalegina</taxon>
        <taxon>IRL clade</taxon>
        <taxon>Trifolieae</taxon>
        <taxon>Trifolium</taxon>
    </lineage>
</organism>
<reference evidence="2" key="1">
    <citation type="journal article" date="2017" name="Front. Plant Sci.">
        <title>Climate Clever Clovers: New Paradigm to Reduce the Environmental Footprint of Ruminants by Breeding Low Methanogenic Forages Utilizing Haplotype Variation.</title>
        <authorList>
            <person name="Kaur P."/>
            <person name="Appels R."/>
            <person name="Bayer P.E."/>
            <person name="Keeble-Gagnere G."/>
            <person name="Wang J."/>
            <person name="Hirakawa H."/>
            <person name="Shirasawa K."/>
            <person name="Vercoe P."/>
            <person name="Stefanova K."/>
            <person name="Durmic Z."/>
            <person name="Nichols P."/>
            <person name="Revell C."/>
            <person name="Isobe S.N."/>
            <person name="Edwards D."/>
            <person name="Erskine W."/>
        </authorList>
    </citation>
    <scope>NUCLEOTIDE SEQUENCE [LARGE SCALE GENOMIC DNA]</scope>
    <source>
        <strain evidence="2">cv. Daliak</strain>
    </source>
</reference>
<proteinExistence type="predicted"/>
<name>A0A2Z6MQC6_TRISU</name>